<evidence type="ECO:0000313" key="2">
    <source>
        <dbReference type="Proteomes" id="UP000225706"/>
    </source>
</evidence>
<organism evidence="1 2">
    <name type="scientific">Stylophora pistillata</name>
    <name type="common">Smooth cauliflower coral</name>
    <dbReference type="NCBI Taxonomy" id="50429"/>
    <lineage>
        <taxon>Eukaryota</taxon>
        <taxon>Metazoa</taxon>
        <taxon>Cnidaria</taxon>
        <taxon>Anthozoa</taxon>
        <taxon>Hexacorallia</taxon>
        <taxon>Scleractinia</taxon>
        <taxon>Astrocoeniina</taxon>
        <taxon>Pocilloporidae</taxon>
        <taxon>Stylophora</taxon>
    </lineage>
</organism>
<dbReference type="OrthoDB" id="5977230at2759"/>
<dbReference type="AlphaFoldDB" id="A0A2B4RXR6"/>
<protein>
    <submittedName>
        <fullName evidence="1">Uncharacterized protein</fullName>
    </submittedName>
</protein>
<reference evidence="2" key="1">
    <citation type="journal article" date="2017" name="bioRxiv">
        <title>Comparative analysis of the genomes of Stylophora pistillata and Acropora digitifera provides evidence for extensive differences between species of corals.</title>
        <authorList>
            <person name="Voolstra C.R."/>
            <person name="Li Y."/>
            <person name="Liew Y.J."/>
            <person name="Baumgarten S."/>
            <person name="Zoccola D."/>
            <person name="Flot J.-F."/>
            <person name="Tambutte S."/>
            <person name="Allemand D."/>
            <person name="Aranda M."/>
        </authorList>
    </citation>
    <scope>NUCLEOTIDE SEQUENCE [LARGE SCALE GENOMIC DNA]</scope>
</reference>
<dbReference type="EMBL" id="LSMT01000271">
    <property type="protein sequence ID" value="PFX21599.1"/>
    <property type="molecule type" value="Genomic_DNA"/>
</dbReference>
<sequence>MALPCCVKRNTKDWVETDKTDFQISKESCFVRLRLNLRSKMLAQVFVLFLFISMRPSSQKHFHFSPSRTTPTRSPERISKAKCGKIMSEIPQQNRNLFSVSAPICVRLNDTQLFEKLRKEATYNPRYMAINETEACKNFNDLVLADTIPLSEQSLRLSIQAKNDQPQSAQLKSSVISDDANHFKVDAERFESWIESKRRQKRSLIENTMIGNCRKPSDVINRVTYLCKQCSAMTKLKSNIFPPYINEVICDVTQFCNNNTGKCIQRAITFDFLEDTGMFKRDPVISQELNIEVYIQDWKKIPHEIRSCCECGVLVKRR</sequence>
<keyword evidence="2" id="KW-1185">Reference proteome</keyword>
<accession>A0A2B4RXR6</accession>
<dbReference type="SUPFAM" id="SSF57501">
    <property type="entry name" value="Cystine-knot cytokines"/>
    <property type="match status" value="1"/>
</dbReference>
<dbReference type="InterPro" id="IPR029034">
    <property type="entry name" value="Cystine-knot_cytokine"/>
</dbReference>
<comment type="caution">
    <text evidence="1">The sequence shown here is derived from an EMBL/GenBank/DDBJ whole genome shotgun (WGS) entry which is preliminary data.</text>
</comment>
<proteinExistence type="predicted"/>
<name>A0A2B4RXR6_STYPI</name>
<gene>
    <name evidence="1" type="ORF">AWC38_SpisGene13931</name>
</gene>
<dbReference type="PANTHER" id="PTHR33995:SF7">
    <property type="entry name" value="BURSICON SUBUNIT ALPHA-RELATED"/>
    <property type="match status" value="1"/>
</dbReference>
<dbReference type="Proteomes" id="UP000225706">
    <property type="component" value="Unassembled WGS sequence"/>
</dbReference>
<dbReference type="PANTHER" id="PTHR33995">
    <property type="entry name" value="PROTEIN CBG18546"/>
    <property type="match status" value="1"/>
</dbReference>
<evidence type="ECO:0000313" key="1">
    <source>
        <dbReference type="EMBL" id="PFX21599.1"/>
    </source>
</evidence>